<evidence type="ECO:0000313" key="1">
    <source>
        <dbReference type="EMBL" id="GAW94155.1"/>
    </source>
</evidence>
<dbReference type="EMBL" id="BDGJ01000198">
    <property type="protein sequence ID" value="GAW94155.1"/>
    <property type="molecule type" value="Genomic_DNA"/>
</dbReference>
<sequence length="46" mass="5254">MGKGLSSICPLAAKLQVEKRAWRGRVDEKFLPQVFCIKLVIGQYLY</sequence>
<proteinExistence type="predicted"/>
<organism evidence="1 2">
    <name type="scientific">Calderihabitans maritimus</name>
    <dbReference type="NCBI Taxonomy" id="1246530"/>
    <lineage>
        <taxon>Bacteria</taxon>
        <taxon>Bacillati</taxon>
        <taxon>Bacillota</taxon>
        <taxon>Clostridia</taxon>
        <taxon>Neomoorellales</taxon>
        <taxon>Calderihabitantaceae</taxon>
        <taxon>Calderihabitans</taxon>
    </lineage>
</organism>
<evidence type="ECO:0000313" key="2">
    <source>
        <dbReference type="Proteomes" id="UP000197032"/>
    </source>
</evidence>
<comment type="caution">
    <text evidence="1">The sequence shown here is derived from an EMBL/GenBank/DDBJ whole genome shotgun (WGS) entry which is preliminary data.</text>
</comment>
<dbReference type="AlphaFoldDB" id="A0A1Z5HXW1"/>
<reference evidence="2" key="1">
    <citation type="journal article" date="2017" name="Appl. Environ. Microbiol.">
        <title>Genomic Analysis of Calderihabitans maritimus KKC1, a Thermophilic, Hydrogenogenic, Carboxydotrophic Bacterium Isolated from Marine Sediment.</title>
        <authorList>
            <person name="Omae K."/>
            <person name="Yoneda Y."/>
            <person name="Fukuyama Y."/>
            <person name="Yoshida T."/>
            <person name="Sako Y."/>
        </authorList>
    </citation>
    <scope>NUCLEOTIDE SEQUENCE [LARGE SCALE GENOMIC DNA]</scope>
    <source>
        <strain evidence="2">KKC1</strain>
    </source>
</reference>
<gene>
    <name evidence="1" type="ORF">KKC1_32680</name>
</gene>
<keyword evidence="2" id="KW-1185">Reference proteome</keyword>
<name>A0A1Z5HXW1_9FIRM</name>
<accession>A0A1Z5HXW1</accession>
<dbReference type="Proteomes" id="UP000197032">
    <property type="component" value="Unassembled WGS sequence"/>
</dbReference>
<protein>
    <submittedName>
        <fullName evidence="1">Uncharacterized protein</fullName>
    </submittedName>
</protein>